<keyword evidence="7" id="KW-1133">Transmembrane helix</keyword>
<evidence type="ECO:0000256" key="3">
    <source>
        <dbReference type="ARBA" id="ARBA00022525"/>
    </source>
</evidence>
<dbReference type="AlphaFoldDB" id="A0A7I8VBR2"/>
<sequence length="309" mass="34538">MNLSLILILVLLYISKIICEDVCQTRECLTKCSELGYSLTDSCPTCHCNQRKGCPPVRCVITCKFGRKQDRNGCEYCRCQDPCKEGVHMKNCPEKHYCKADFDCNEIHCKIRTQCIKIGSFPEDLTTSTVHQFRPSFKGVPGRPGPDGPTRQDVTNALPPNPPAPIPSPTKPGISQECKCRNNQKCDCTTIGDEIMKSTFKGHGFYSSDMSPDISTKERHPASPQLTNEDVDKKLQTIHFPTYLYASLASVLGASILGIVILTIVLYRRRYPKEIDIQEEELTKETESATSSEANHKKDMTTAHLATQV</sequence>
<keyword evidence="3" id="KW-0964">Secreted</keyword>
<evidence type="ECO:0000256" key="1">
    <source>
        <dbReference type="ARBA" id="ARBA00004613"/>
    </source>
</evidence>
<dbReference type="PROSITE" id="PS51252">
    <property type="entry name" value="ANTISTASIN"/>
    <property type="match status" value="1"/>
</dbReference>
<gene>
    <name evidence="10" type="ORF">DGYR_LOCUS2719</name>
</gene>
<feature type="chain" id="PRO_5029815946" evidence="8">
    <location>
        <begin position="20"/>
        <end position="309"/>
    </location>
</feature>
<comment type="caution">
    <text evidence="10">The sequence shown here is derived from an EMBL/GenBank/DDBJ whole genome shotgun (WGS) entry which is preliminary data.</text>
</comment>
<comment type="subcellular location">
    <subcellularLocation>
        <location evidence="1">Secreted</location>
    </subcellularLocation>
</comment>
<evidence type="ECO:0000313" key="11">
    <source>
        <dbReference type="Proteomes" id="UP000549394"/>
    </source>
</evidence>
<evidence type="ECO:0000256" key="5">
    <source>
        <dbReference type="ARBA" id="ARBA00022900"/>
    </source>
</evidence>
<keyword evidence="7" id="KW-0812">Transmembrane</keyword>
<keyword evidence="5" id="KW-0722">Serine protease inhibitor</keyword>
<dbReference type="InterPro" id="IPR004094">
    <property type="entry name" value="Antistasin-like"/>
</dbReference>
<dbReference type="SUPFAM" id="SSF57262">
    <property type="entry name" value="Leech antihemostatic proteins"/>
    <property type="match status" value="1"/>
</dbReference>
<evidence type="ECO:0000256" key="7">
    <source>
        <dbReference type="SAM" id="Phobius"/>
    </source>
</evidence>
<dbReference type="GO" id="GO:0004867">
    <property type="term" value="F:serine-type endopeptidase inhibitor activity"/>
    <property type="evidence" value="ECO:0007669"/>
    <property type="project" value="UniProtKB-KW"/>
</dbReference>
<evidence type="ECO:0000256" key="6">
    <source>
        <dbReference type="SAM" id="MobiDB-lite"/>
    </source>
</evidence>
<evidence type="ECO:0000256" key="4">
    <source>
        <dbReference type="ARBA" id="ARBA00022690"/>
    </source>
</evidence>
<comment type="similarity">
    <text evidence="2">Belongs to the protease inhibitor I15 (antistasin) family.</text>
</comment>
<evidence type="ECO:0000256" key="8">
    <source>
        <dbReference type="SAM" id="SignalP"/>
    </source>
</evidence>
<keyword evidence="11" id="KW-1185">Reference proteome</keyword>
<dbReference type="Pfam" id="PF02822">
    <property type="entry name" value="Antistasin"/>
    <property type="match status" value="1"/>
</dbReference>
<feature type="signal peptide" evidence="8">
    <location>
        <begin position="1"/>
        <end position="19"/>
    </location>
</feature>
<dbReference type="OrthoDB" id="4473401at2759"/>
<dbReference type="GO" id="GO:0005576">
    <property type="term" value="C:extracellular region"/>
    <property type="evidence" value="ECO:0007669"/>
    <property type="project" value="UniProtKB-SubCell"/>
</dbReference>
<keyword evidence="4" id="KW-0646">Protease inhibitor</keyword>
<organism evidence="10 11">
    <name type="scientific">Dimorphilus gyrociliatus</name>
    <dbReference type="NCBI Taxonomy" id="2664684"/>
    <lineage>
        <taxon>Eukaryota</taxon>
        <taxon>Metazoa</taxon>
        <taxon>Spiralia</taxon>
        <taxon>Lophotrochozoa</taxon>
        <taxon>Annelida</taxon>
        <taxon>Polychaeta</taxon>
        <taxon>Polychaeta incertae sedis</taxon>
        <taxon>Dinophilidae</taxon>
        <taxon>Dimorphilus</taxon>
    </lineage>
</organism>
<feature type="region of interest" description="Disordered" evidence="6">
    <location>
        <begin position="134"/>
        <end position="175"/>
    </location>
</feature>
<evidence type="ECO:0000259" key="9">
    <source>
        <dbReference type="PROSITE" id="PS51252"/>
    </source>
</evidence>
<evidence type="ECO:0000313" key="10">
    <source>
        <dbReference type="EMBL" id="CAD5113785.1"/>
    </source>
</evidence>
<reference evidence="10 11" key="1">
    <citation type="submission" date="2020-08" db="EMBL/GenBank/DDBJ databases">
        <authorList>
            <person name="Hejnol A."/>
        </authorList>
    </citation>
    <scope>NUCLEOTIDE SEQUENCE [LARGE SCALE GENOMIC DNA]</scope>
</reference>
<dbReference type="Gene3D" id="2.10.22.10">
    <property type="entry name" value="Antistasin, domain 1"/>
    <property type="match status" value="1"/>
</dbReference>
<protein>
    <submittedName>
        <fullName evidence="10">DgyrCDS2953</fullName>
    </submittedName>
</protein>
<evidence type="ECO:0000256" key="2">
    <source>
        <dbReference type="ARBA" id="ARBA00008768"/>
    </source>
</evidence>
<dbReference type="InterPro" id="IPR011061">
    <property type="entry name" value="Hirudin/antistatin"/>
</dbReference>
<proteinExistence type="inferred from homology"/>
<feature type="region of interest" description="Disordered" evidence="6">
    <location>
        <begin position="282"/>
        <end position="309"/>
    </location>
</feature>
<feature type="compositionally biased region" description="Pro residues" evidence="6">
    <location>
        <begin position="159"/>
        <end position="170"/>
    </location>
</feature>
<keyword evidence="7" id="KW-0472">Membrane</keyword>
<dbReference type="EMBL" id="CAJFCJ010000004">
    <property type="protein sequence ID" value="CAD5113785.1"/>
    <property type="molecule type" value="Genomic_DNA"/>
</dbReference>
<dbReference type="Proteomes" id="UP000549394">
    <property type="component" value="Unassembled WGS sequence"/>
</dbReference>
<keyword evidence="8" id="KW-0732">Signal</keyword>
<name>A0A7I8VBR2_9ANNE</name>
<feature type="transmembrane region" description="Helical" evidence="7">
    <location>
        <begin position="243"/>
        <end position="267"/>
    </location>
</feature>
<feature type="domain" description="Antistasin-like" evidence="9">
    <location>
        <begin position="54"/>
        <end position="79"/>
    </location>
</feature>
<accession>A0A7I8VBR2</accession>